<evidence type="ECO:0000259" key="5">
    <source>
        <dbReference type="SMART" id="SM00249"/>
    </source>
</evidence>
<dbReference type="InterPro" id="IPR011011">
    <property type="entry name" value="Znf_FYVE_PHD"/>
</dbReference>
<evidence type="ECO:0000256" key="1">
    <source>
        <dbReference type="ARBA" id="ARBA00022723"/>
    </source>
</evidence>
<evidence type="ECO:0000313" key="7">
    <source>
        <dbReference type="Proteomes" id="UP000648187"/>
    </source>
</evidence>
<dbReference type="Pfam" id="PF25298">
    <property type="entry name" value="Baculo_FP_2nd"/>
    <property type="match status" value="1"/>
</dbReference>
<dbReference type="EMBL" id="JACKWZ010000076">
    <property type="protein sequence ID" value="KAF9417195.1"/>
    <property type="molecule type" value="Genomic_DNA"/>
</dbReference>
<dbReference type="AlphaFoldDB" id="A0A835LAW9"/>
<keyword evidence="1" id="KW-0479">Metal-binding</keyword>
<evidence type="ECO:0000313" key="6">
    <source>
        <dbReference type="EMBL" id="KAF9417195.1"/>
    </source>
</evidence>
<keyword evidence="3" id="KW-0862">Zinc</keyword>
<name>A0A835LAW9_SPOEX</name>
<accession>A0A835LAW9</accession>
<evidence type="ECO:0000256" key="2">
    <source>
        <dbReference type="ARBA" id="ARBA00022771"/>
    </source>
</evidence>
<dbReference type="InterPro" id="IPR001965">
    <property type="entry name" value="Znf_PHD"/>
</dbReference>
<comment type="caution">
    <text evidence="6">The sequence shown here is derived from an EMBL/GenBank/DDBJ whole genome shotgun (WGS) entry which is preliminary data.</text>
</comment>
<organism evidence="6 7">
    <name type="scientific">Spodoptera exigua</name>
    <name type="common">Beet armyworm</name>
    <name type="synonym">Noctua fulgens</name>
    <dbReference type="NCBI Taxonomy" id="7107"/>
    <lineage>
        <taxon>Eukaryota</taxon>
        <taxon>Metazoa</taxon>
        <taxon>Ecdysozoa</taxon>
        <taxon>Arthropoda</taxon>
        <taxon>Hexapoda</taxon>
        <taxon>Insecta</taxon>
        <taxon>Pterygota</taxon>
        <taxon>Neoptera</taxon>
        <taxon>Endopterygota</taxon>
        <taxon>Lepidoptera</taxon>
        <taxon>Glossata</taxon>
        <taxon>Ditrysia</taxon>
        <taxon>Noctuoidea</taxon>
        <taxon>Noctuidae</taxon>
        <taxon>Amphipyrinae</taxon>
        <taxon>Spodoptera</taxon>
    </lineage>
</organism>
<dbReference type="InterPro" id="IPR057251">
    <property type="entry name" value="FP_C"/>
</dbReference>
<protein>
    <recommendedName>
        <fullName evidence="5">Zinc finger PHD-type domain-containing protein</fullName>
    </recommendedName>
</protein>
<gene>
    <name evidence="6" type="ORF">HW555_005706</name>
</gene>
<reference evidence="6" key="1">
    <citation type="submission" date="2020-08" db="EMBL/GenBank/DDBJ databases">
        <title>Spodoptera exigua strain:BAW_Kor-Di-RS1 Genome sequencing and assembly.</title>
        <authorList>
            <person name="Kim J."/>
            <person name="Nam H.Y."/>
            <person name="Kwon M."/>
            <person name="Choi J.H."/>
            <person name="Cho S.R."/>
            <person name="Kim G.-H."/>
        </authorList>
    </citation>
    <scope>NUCLEOTIDE SEQUENCE</scope>
    <source>
        <strain evidence="6">BAW_Kor-Di-RS1</strain>
        <tissue evidence="6">Whole-body</tissue>
    </source>
</reference>
<keyword evidence="7" id="KW-1185">Reference proteome</keyword>
<evidence type="ECO:0000256" key="3">
    <source>
        <dbReference type="ARBA" id="ARBA00022833"/>
    </source>
</evidence>
<feature type="coiled-coil region" evidence="4">
    <location>
        <begin position="89"/>
        <end position="155"/>
    </location>
</feature>
<keyword evidence="4" id="KW-0175">Coiled coil</keyword>
<dbReference type="Proteomes" id="UP000648187">
    <property type="component" value="Unassembled WGS sequence"/>
</dbReference>
<dbReference type="GO" id="GO:0008270">
    <property type="term" value="F:zinc ion binding"/>
    <property type="evidence" value="ECO:0007669"/>
    <property type="project" value="UniProtKB-KW"/>
</dbReference>
<dbReference type="CDD" id="cd15489">
    <property type="entry name" value="PHD_SF"/>
    <property type="match status" value="1"/>
</dbReference>
<dbReference type="SUPFAM" id="SSF57903">
    <property type="entry name" value="FYVE/PHD zinc finger"/>
    <property type="match status" value="1"/>
</dbReference>
<proteinExistence type="predicted"/>
<keyword evidence="2" id="KW-0863">Zinc-finger</keyword>
<feature type="domain" description="Zinc finger PHD-type" evidence="5">
    <location>
        <begin position="4"/>
        <end position="53"/>
    </location>
</feature>
<sequence length="430" mass="48402">MDKVCDTCSERMSDGVYCTVCCLTMHFQCAGITEAGYRKLGDRKLTWRCNKCRISGTTHQPVSPTPKSPVTESAVLMEIRALSEKLSPLESLKEEVSAMRKEFADLKSSLSRQVEDIINKLEEKLGDMEDRVAGVEGIKEEVEKLQARVIKLEEESEDRDQWSRMNNIEIKGITQQNNENLLEMVAKIGTKINYPVSKSQINFVSRVPTREKDRKKSIIVCFCNRYVKEDFIAAARLEAKTAPLTNSLFGLPGNQKIYINDHLTIKNKLLLSKAKKSAAEANFQYVWIKHAKIHARKVDTSPYGNETASTGEGISNVFAKYFRSTYQDPDPLTPVDSPDLSGDDGSTCISSVEISYSEVLRLLKSLDLSKAGGNVSLPSLLRLNQRNPVSAHLIEQPRWRPKGVLRRPGRGEPRLASPRPRFLHFSLRRA</sequence>
<evidence type="ECO:0000256" key="4">
    <source>
        <dbReference type="SAM" id="Coils"/>
    </source>
</evidence>
<dbReference type="SMART" id="SM00249">
    <property type="entry name" value="PHD"/>
    <property type="match status" value="1"/>
</dbReference>